<sequence length="24" mass="2813">MEVQRRLHEQVEVTLTVVLLFSSV</sequence>
<reference evidence="1" key="2">
    <citation type="journal article" date="2015" name="Data Brief">
        <title>Shoot transcriptome of the giant reed, Arundo donax.</title>
        <authorList>
            <person name="Barrero R.A."/>
            <person name="Guerrero F.D."/>
            <person name="Moolhuijzen P."/>
            <person name="Goolsby J.A."/>
            <person name="Tidwell J."/>
            <person name="Bellgard S.E."/>
            <person name="Bellgard M.I."/>
        </authorList>
    </citation>
    <scope>NUCLEOTIDE SEQUENCE</scope>
    <source>
        <tissue evidence="1">Shoot tissue taken approximately 20 cm above the soil surface</tissue>
    </source>
</reference>
<dbReference type="EMBL" id="GBRH01225377">
    <property type="protein sequence ID" value="JAD72518.1"/>
    <property type="molecule type" value="Transcribed_RNA"/>
</dbReference>
<accession>A0A0A9CDI6</accession>
<organism evidence="1">
    <name type="scientific">Arundo donax</name>
    <name type="common">Giant reed</name>
    <name type="synonym">Donax arundinaceus</name>
    <dbReference type="NCBI Taxonomy" id="35708"/>
    <lineage>
        <taxon>Eukaryota</taxon>
        <taxon>Viridiplantae</taxon>
        <taxon>Streptophyta</taxon>
        <taxon>Embryophyta</taxon>
        <taxon>Tracheophyta</taxon>
        <taxon>Spermatophyta</taxon>
        <taxon>Magnoliopsida</taxon>
        <taxon>Liliopsida</taxon>
        <taxon>Poales</taxon>
        <taxon>Poaceae</taxon>
        <taxon>PACMAD clade</taxon>
        <taxon>Arundinoideae</taxon>
        <taxon>Arundineae</taxon>
        <taxon>Arundo</taxon>
    </lineage>
</organism>
<proteinExistence type="predicted"/>
<evidence type="ECO:0000313" key="1">
    <source>
        <dbReference type="EMBL" id="JAD72518.1"/>
    </source>
</evidence>
<dbReference type="AlphaFoldDB" id="A0A0A9CDI6"/>
<protein>
    <submittedName>
        <fullName evidence="1">Uncharacterized protein</fullName>
    </submittedName>
</protein>
<reference evidence="1" key="1">
    <citation type="submission" date="2014-09" db="EMBL/GenBank/DDBJ databases">
        <authorList>
            <person name="Magalhaes I.L.F."/>
            <person name="Oliveira U."/>
            <person name="Santos F.R."/>
            <person name="Vidigal T.H.D.A."/>
            <person name="Brescovit A.D."/>
            <person name="Santos A.J."/>
        </authorList>
    </citation>
    <scope>NUCLEOTIDE SEQUENCE</scope>
    <source>
        <tissue evidence="1">Shoot tissue taken approximately 20 cm above the soil surface</tissue>
    </source>
</reference>
<name>A0A0A9CDI6_ARUDO</name>